<dbReference type="PANTHER" id="PTHR43585:SF2">
    <property type="entry name" value="ATP-GRASP ENZYME FSQD"/>
    <property type="match status" value="1"/>
</dbReference>
<dbReference type="Gene3D" id="3.40.50.20">
    <property type="match status" value="1"/>
</dbReference>
<evidence type="ECO:0000256" key="3">
    <source>
        <dbReference type="ARBA" id="ARBA00022840"/>
    </source>
</evidence>
<dbReference type="Pfam" id="PF13535">
    <property type="entry name" value="ATP-grasp_4"/>
    <property type="match status" value="1"/>
</dbReference>
<accession>A0ABU0WZH3</accession>
<dbReference type="InterPro" id="IPR041472">
    <property type="entry name" value="BL00235/CARNS1_N"/>
</dbReference>
<evidence type="ECO:0000256" key="2">
    <source>
        <dbReference type="ARBA" id="ARBA00022741"/>
    </source>
</evidence>
<organism evidence="6 7">
    <name type="scientific">Saccharothrix yanglingensis</name>
    <dbReference type="NCBI Taxonomy" id="659496"/>
    <lineage>
        <taxon>Bacteria</taxon>
        <taxon>Bacillati</taxon>
        <taxon>Actinomycetota</taxon>
        <taxon>Actinomycetes</taxon>
        <taxon>Pseudonocardiales</taxon>
        <taxon>Pseudonocardiaceae</taxon>
        <taxon>Saccharothrix</taxon>
    </lineage>
</organism>
<dbReference type="EMBL" id="NSDM01000005">
    <property type="protein sequence ID" value="MDQ2585201.1"/>
    <property type="molecule type" value="Genomic_DNA"/>
</dbReference>
<dbReference type="PROSITE" id="PS50975">
    <property type="entry name" value="ATP_GRASP"/>
    <property type="match status" value="1"/>
</dbReference>
<evidence type="ECO:0000313" key="6">
    <source>
        <dbReference type="EMBL" id="MDQ2585201.1"/>
    </source>
</evidence>
<dbReference type="PANTHER" id="PTHR43585">
    <property type="entry name" value="FUMIPYRROLE BIOSYNTHESIS PROTEIN C"/>
    <property type="match status" value="1"/>
</dbReference>
<dbReference type="RefSeq" id="WP_306746373.1">
    <property type="nucleotide sequence ID" value="NZ_NSDM01000005.1"/>
</dbReference>
<gene>
    <name evidence="6" type="ORF">CKY47_14665</name>
</gene>
<dbReference type="Pfam" id="PF18603">
    <property type="entry name" value="LAL_C2"/>
    <property type="match status" value="1"/>
</dbReference>
<keyword evidence="2 4" id="KW-0547">Nucleotide-binding</keyword>
<feature type="domain" description="ATP-grasp" evidence="5">
    <location>
        <begin position="113"/>
        <end position="300"/>
    </location>
</feature>
<dbReference type="Gene3D" id="3.30.470.20">
    <property type="entry name" value="ATP-grasp fold, B domain"/>
    <property type="match status" value="1"/>
</dbReference>
<sequence>MRAVLLLGHASGTPHGRDQLRRVSAQVRRRGLRLVGADAVAATSDLVDETAVFDVHDPAAARAWAAAGSVRVDAVMTFREMCVESVAAIADELGLPGNPPRAVRTVRTKDLCREVLREAGLPQPACAVVSDVDGARAALTGPGPWIVKPRDAMGSVGVSLVSGVDDLPAAVAALPDASGPFLVEEFVTGPEYSAEGVFVGGEPVVVGLTAKSTGPGFVETGHRMPAVLDPATEAAARAEVARALRAAGLTHGIFHVEFWLTPAPVLGELHARPGGDFIHAMLEHVHPGLELYGTLVDDLLGVPPAPVPPAAGAAAVHFPPVPPGTVTAVEGWPGPTTPGLLAAHLSAAPGATVRPVAHSADRPAVLVVGAPGAAEVDDLLEGLAGGVRIEVRPEER</sequence>
<protein>
    <submittedName>
        <fullName evidence="6">Carboxylate--amine ligase</fullName>
    </submittedName>
</protein>
<evidence type="ECO:0000256" key="1">
    <source>
        <dbReference type="ARBA" id="ARBA00022598"/>
    </source>
</evidence>
<proteinExistence type="predicted"/>
<dbReference type="InterPro" id="IPR011761">
    <property type="entry name" value="ATP-grasp"/>
</dbReference>
<name>A0ABU0WZH3_9PSEU</name>
<keyword evidence="3 4" id="KW-0067">ATP-binding</keyword>
<dbReference type="Pfam" id="PF18130">
    <property type="entry name" value="ATPgrasp_N"/>
    <property type="match status" value="1"/>
</dbReference>
<evidence type="ECO:0000256" key="4">
    <source>
        <dbReference type="PROSITE-ProRule" id="PRU00409"/>
    </source>
</evidence>
<reference evidence="6 7" key="1">
    <citation type="submission" date="2017-06" db="EMBL/GenBank/DDBJ databases">
        <title>Cultured bacterium strain Saccharothrix yanglingensis Hhs.015.</title>
        <authorList>
            <person name="Xia Y."/>
        </authorList>
    </citation>
    <scope>NUCLEOTIDE SEQUENCE [LARGE SCALE GENOMIC DNA]</scope>
    <source>
        <strain evidence="6 7">Hhs.015</strain>
    </source>
</reference>
<keyword evidence="7" id="KW-1185">Reference proteome</keyword>
<comment type="caution">
    <text evidence="6">The sequence shown here is derived from an EMBL/GenBank/DDBJ whole genome shotgun (WGS) entry which is preliminary data.</text>
</comment>
<dbReference type="GO" id="GO:0016874">
    <property type="term" value="F:ligase activity"/>
    <property type="evidence" value="ECO:0007669"/>
    <property type="project" value="UniProtKB-KW"/>
</dbReference>
<keyword evidence="1 6" id="KW-0436">Ligase</keyword>
<dbReference type="InterPro" id="IPR052032">
    <property type="entry name" value="ATP-dep_AA_Ligase"/>
</dbReference>
<dbReference type="InterPro" id="IPR040570">
    <property type="entry name" value="LAL_C2"/>
</dbReference>
<dbReference type="Proteomes" id="UP001225605">
    <property type="component" value="Unassembled WGS sequence"/>
</dbReference>
<evidence type="ECO:0000259" key="5">
    <source>
        <dbReference type="PROSITE" id="PS50975"/>
    </source>
</evidence>
<evidence type="ECO:0000313" key="7">
    <source>
        <dbReference type="Proteomes" id="UP001225605"/>
    </source>
</evidence>
<dbReference type="SUPFAM" id="SSF56059">
    <property type="entry name" value="Glutathione synthetase ATP-binding domain-like"/>
    <property type="match status" value="1"/>
</dbReference>